<organism evidence="2 3">
    <name type="scientific">Mycena belliarum</name>
    <dbReference type="NCBI Taxonomy" id="1033014"/>
    <lineage>
        <taxon>Eukaryota</taxon>
        <taxon>Fungi</taxon>
        <taxon>Dikarya</taxon>
        <taxon>Basidiomycota</taxon>
        <taxon>Agaricomycotina</taxon>
        <taxon>Agaricomycetes</taxon>
        <taxon>Agaricomycetidae</taxon>
        <taxon>Agaricales</taxon>
        <taxon>Marasmiineae</taxon>
        <taxon>Mycenaceae</taxon>
        <taxon>Mycena</taxon>
    </lineage>
</organism>
<gene>
    <name evidence="2" type="ORF">B0H15DRAFT_506271</name>
</gene>
<feature type="compositionally biased region" description="Basic and acidic residues" evidence="1">
    <location>
        <begin position="320"/>
        <end position="331"/>
    </location>
</feature>
<feature type="compositionally biased region" description="Low complexity" evidence="1">
    <location>
        <begin position="388"/>
        <end position="398"/>
    </location>
</feature>
<evidence type="ECO:0000313" key="3">
    <source>
        <dbReference type="Proteomes" id="UP001222325"/>
    </source>
</evidence>
<name>A0AAD6UDQ6_9AGAR</name>
<comment type="caution">
    <text evidence="2">The sequence shown here is derived from an EMBL/GenBank/DDBJ whole genome shotgun (WGS) entry which is preliminary data.</text>
</comment>
<feature type="region of interest" description="Disordered" evidence="1">
    <location>
        <begin position="195"/>
        <end position="228"/>
    </location>
</feature>
<evidence type="ECO:0000313" key="2">
    <source>
        <dbReference type="EMBL" id="KAJ7100043.1"/>
    </source>
</evidence>
<feature type="compositionally biased region" description="Basic residues" evidence="1">
    <location>
        <begin position="136"/>
        <end position="154"/>
    </location>
</feature>
<proteinExistence type="predicted"/>
<accession>A0AAD6UDQ6</accession>
<feature type="compositionally biased region" description="Low complexity" evidence="1">
    <location>
        <begin position="290"/>
        <end position="300"/>
    </location>
</feature>
<dbReference type="Proteomes" id="UP001222325">
    <property type="component" value="Unassembled WGS sequence"/>
</dbReference>
<protein>
    <submittedName>
        <fullName evidence="2">Uncharacterized protein</fullName>
    </submittedName>
</protein>
<dbReference type="AlphaFoldDB" id="A0AAD6UDQ6"/>
<sequence>MHRIADSGDRSSALVVPELCSPRAAVRSFILTRPSAEAALVRRDSTGLWATGKLWVRTSRYRPSISSRTRSIGRLELGQTLDAFRSDRYLRPSDLFSATQVERGSAGVPDASEVCCAGRIGRTGSAARGTLPNAAHARRPAHSRTALRVRLAARSKREASSPLNERRRSASNNALGAGRGTSCIRSDGRFARASCEAQRVSARRRAGQRHRTQSPRARAPQPTDDPQLSTLLQTNRNVQDLCSAAQWSGAARPFRGGLRQQDSARTRGDSSARPEAGSRARTTSAHSRTGLRGRLAARALSPLSERERAGSGKASARGADLLHQRDPERRHADLKRRSSTSQRARRAEAAGVERVCAARSPHRSLPRSPEPSQRRVPSLQDPPRPVDSAPSPRPSLASLESPLLIPAAPLRHSDSGGPVCRPGRFAAMISEVQAGWDPSARGFEREGVRLGGAGWRDGRRQRCE</sequence>
<feature type="region of interest" description="Disordered" evidence="1">
    <location>
        <begin position="252"/>
        <end position="398"/>
    </location>
</feature>
<feature type="compositionally biased region" description="Low complexity" evidence="1">
    <location>
        <begin position="349"/>
        <end position="359"/>
    </location>
</feature>
<feature type="compositionally biased region" description="Basic residues" evidence="1">
    <location>
        <begin position="201"/>
        <end position="213"/>
    </location>
</feature>
<dbReference type="EMBL" id="JARJCN010000006">
    <property type="protein sequence ID" value="KAJ7100043.1"/>
    <property type="molecule type" value="Genomic_DNA"/>
</dbReference>
<keyword evidence="3" id="KW-1185">Reference proteome</keyword>
<evidence type="ECO:0000256" key="1">
    <source>
        <dbReference type="SAM" id="MobiDB-lite"/>
    </source>
</evidence>
<feature type="compositionally biased region" description="Basic and acidic residues" evidence="1">
    <location>
        <begin position="262"/>
        <end position="278"/>
    </location>
</feature>
<feature type="compositionally biased region" description="Basic and acidic residues" evidence="1">
    <location>
        <begin position="155"/>
        <end position="168"/>
    </location>
</feature>
<feature type="region of interest" description="Disordered" evidence="1">
    <location>
        <begin position="125"/>
        <end position="183"/>
    </location>
</feature>
<reference evidence="2" key="1">
    <citation type="submission" date="2023-03" db="EMBL/GenBank/DDBJ databases">
        <title>Massive genome expansion in bonnet fungi (Mycena s.s.) driven by repeated elements and novel gene families across ecological guilds.</title>
        <authorList>
            <consortium name="Lawrence Berkeley National Laboratory"/>
            <person name="Harder C.B."/>
            <person name="Miyauchi S."/>
            <person name="Viragh M."/>
            <person name="Kuo A."/>
            <person name="Thoen E."/>
            <person name="Andreopoulos B."/>
            <person name="Lu D."/>
            <person name="Skrede I."/>
            <person name="Drula E."/>
            <person name="Henrissat B."/>
            <person name="Morin E."/>
            <person name="Kohler A."/>
            <person name="Barry K."/>
            <person name="LaButti K."/>
            <person name="Morin E."/>
            <person name="Salamov A."/>
            <person name="Lipzen A."/>
            <person name="Mereny Z."/>
            <person name="Hegedus B."/>
            <person name="Baldrian P."/>
            <person name="Stursova M."/>
            <person name="Weitz H."/>
            <person name="Taylor A."/>
            <person name="Grigoriev I.V."/>
            <person name="Nagy L.G."/>
            <person name="Martin F."/>
            <person name="Kauserud H."/>
        </authorList>
    </citation>
    <scope>NUCLEOTIDE SEQUENCE</scope>
    <source>
        <strain evidence="2">CBHHK173m</strain>
    </source>
</reference>